<gene>
    <name evidence="2" type="ORF">MBEBAB_2327</name>
</gene>
<evidence type="ECO:0008006" key="4">
    <source>
        <dbReference type="Google" id="ProtNLM"/>
    </source>
</evidence>
<reference evidence="3" key="1">
    <citation type="journal article" date="2013" name="Genome Announc.">
        <title>Draft Genome Sequence of the Dimorphic Prosthecate Bacterium Brevundimonas abyssalis TAR-001T.</title>
        <authorList>
            <person name="Tsubouchi T."/>
            <person name="Nishi S."/>
            <person name="Usui K."/>
            <person name="Shimane Y."/>
            <person name="Takaki Y."/>
            <person name="Maruyama T."/>
            <person name="Hatada Y."/>
        </authorList>
    </citation>
    <scope>NUCLEOTIDE SEQUENCE [LARGE SCALE GENOMIC DNA]</scope>
    <source>
        <strain evidence="3">TAR-001</strain>
    </source>
</reference>
<dbReference type="RefSeq" id="WP_021698171.1">
    <property type="nucleotide sequence ID" value="NZ_BATC01000051.1"/>
</dbReference>
<dbReference type="OrthoDB" id="69432at2"/>
<feature type="chain" id="PRO_5034229498" description="TraB/GumN family protein" evidence="1">
    <location>
        <begin position="24"/>
        <end position="277"/>
    </location>
</feature>
<dbReference type="Proteomes" id="UP000016569">
    <property type="component" value="Unassembled WGS sequence"/>
</dbReference>
<sequence length="277" mass="30140">MRVIAAFAVIPMLLGLAAASASAQAPGAFDPREHRQHLYGAPTQVLVIGTPHLSGAPDDFDPAVLEPILERLAAFGPDIIAIENLSGESVHALKTYEAVYPESADWFGGRFLRLAAVAEAETGLGMPAAEAEARRLLAALPENPTPAQRRRLAAVLTAAGDAYSALVQWWRLDAAERRAGDGISGELAVLLDEYETRRNESHMIAVRLAVRLGLDRVYPVDDHHGDDIMGDAVIDDMRVFMEQADFAAHIASPEFQYLAERPSASERLKMHWRPTGF</sequence>
<evidence type="ECO:0000313" key="3">
    <source>
        <dbReference type="Proteomes" id="UP000016569"/>
    </source>
</evidence>
<keyword evidence="1" id="KW-0732">Signal</keyword>
<proteinExistence type="predicted"/>
<comment type="caution">
    <text evidence="2">The sequence shown here is derived from an EMBL/GenBank/DDBJ whole genome shotgun (WGS) entry which is preliminary data.</text>
</comment>
<name>A0A8E0NCX8_9CAUL</name>
<accession>A0A8E0NCX8</accession>
<organism evidence="2 3">
    <name type="scientific">Brevundimonas abyssalis TAR-001</name>
    <dbReference type="NCBI Taxonomy" id="1391729"/>
    <lineage>
        <taxon>Bacteria</taxon>
        <taxon>Pseudomonadati</taxon>
        <taxon>Pseudomonadota</taxon>
        <taxon>Alphaproteobacteria</taxon>
        <taxon>Caulobacterales</taxon>
        <taxon>Caulobacteraceae</taxon>
        <taxon>Brevundimonas</taxon>
    </lineage>
</organism>
<dbReference type="EMBL" id="BATC01000051">
    <property type="protein sequence ID" value="GAD60077.1"/>
    <property type="molecule type" value="Genomic_DNA"/>
</dbReference>
<evidence type="ECO:0000313" key="2">
    <source>
        <dbReference type="EMBL" id="GAD60077.1"/>
    </source>
</evidence>
<feature type="signal peptide" evidence="1">
    <location>
        <begin position="1"/>
        <end position="23"/>
    </location>
</feature>
<evidence type="ECO:0000256" key="1">
    <source>
        <dbReference type="SAM" id="SignalP"/>
    </source>
</evidence>
<protein>
    <recommendedName>
        <fullName evidence="4">TraB/GumN family protein</fullName>
    </recommendedName>
</protein>
<dbReference type="AlphaFoldDB" id="A0A8E0NCX8"/>
<keyword evidence="3" id="KW-1185">Reference proteome</keyword>